<dbReference type="SUPFAM" id="SSF56112">
    <property type="entry name" value="Protein kinase-like (PK-like)"/>
    <property type="match status" value="1"/>
</dbReference>
<gene>
    <name evidence="2" type="ORF">GCM10010831_16150</name>
</gene>
<accession>A0A916ZV43</accession>
<sequence length="414" mass="46961">MSELKQGTMIKLTNGGQVKVQKELGRGGQGIVYLCEFNGQQYALKWYIQHYPDTFYNNLKTNVQNQAPNGSKAFLWPLMITEKQHDSFGYVMDLRPDGYYEFGAFLKNKVKFKTISAMLNCAVDICAGFQALHQAGLSYQDLNEGNFFVNPENGHVLICDNDNVTPPGYNLGIKGKPRYMAPEVVIDARKPDVYSDCFSLAIILFRLFFTDHPLEGKRHLSVPLMSPSFARKIYGKEPIFIFDPNIDLNRPVPNVHKNSIKLWPLYPSLLKNAFVKAFSQDSIKNPSDFNKRPNLREWQKTVVALRNSLIMDEKGKESWLKDGEFPKVALKTSEGMIFLSPKKTIYLGTNNQPVGQVMFKSDEPNVWIIKNLSSVPWRVITPTGNQVSVEPNGMMPVNKGLKINLPNNEQTEII</sequence>
<keyword evidence="3" id="KW-1185">Reference proteome</keyword>
<evidence type="ECO:0000313" key="3">
    <source>
        <dbReference type="Proteomes" id="UP000599688"/>
    </source>
</evidence>
<dbReference type="PROSITE" id="PS50011">
    <property type="entry name" value="PROTEIN_KINASE_DOM"/>
    <property type="match status" value="1"/>
</dbReference>
<dbReference type="InterPro" id="IPR011009">
    <property type="entry name" value="Kinase-like_dom_sf"/>
</dbReference>
<proteinExistence type="predicted"/>
<name>A0A916ZV43_9FLAO</name>
<organism evidence="2 3">
    <name type="scientific">Psychroflexus salis</name>
    <dbReference type="NCBI Taxonomy" id="1526574"/>
    <lineage>
        <taxon>Bacteria</taxon>
        <taxon>Pseudomonadati</taxon>
        <taxon>Bacteroidota</taxon>
        <taxon>Flavobacteriia</taxon>
        <taxon>Flavobacteriales</taxon>
        <taxon>Flavobacteriaceae</taxon>
        <taxon>Psychroflexus</taxon>
    </lineage>
</organism>
<dbReference type="InterPro" id="IPR051681">
    <property type="entry name" value="Ser/Thr_Kinases-Pseudokinases"/>
</dbReference>
<dbReference type="Pfam" id="PF00069">
    <property type="entry name" value="Pkinase"/>
    <property type="match status" value="1"/>
</dbReference>
<dbReference type="GO" id="GO:0005524">
    <property type="term" value="F:ATP binding"/>
    <property type="evidence" value="ECO:0007669"/>
    <property type="project" value="InterPro"/>
</dbReference>
<dbReference type="AlphaFoldDB" id="A0A916ZV43"/>
<dbReference type="EMBL" id="BMGL01000008">
    <property type="protein sequence ID" value="GGE15604.1"/>
    <property type="molecule type" value="Genomic_DNA"/>
</dbReference>
<evidence type="ECO:0000313" key="2">
    <source>
        <dbReference type="EMBL" id="GGE15604.1"/>
    </source>
</evidence>
<dbReference type="GO" id="GO:0004674">
    <property type="term" value="F:protein serine/threonine kinase activity"/>
    <property type="evidence" value="ECO:0007669"/>
    <property type="project" value="TreeGrafter"/>
</dbReference>
<comment type="caution">
    <text evidence="2">The sequence shown here is derived from an EMBL/GenBank/DDBJ whole genome shotgun (WGS) entry which is preliminary data.</text>
</comment>
<dbReference type="SMART" id="SM00220">
    <property type="entry name" value="S_TKc"/>
    <property type="match status" value="1"/>
</dbReference>
<reference evidence="2 3" key="1">
    <citation type="journal article" date="2014" name="Int. J. Syst. Evol. Microbiol.">
        <title>Complete genome sequence of Corynebacterium casei LMG S-19264T (=DSM 44701T), isolated from a smear-ripened cheese.</title>
        <authorList>
            <consortium name="US DOE Joint Genome Institute (JGI-PGF)"/>
            <person name="Walter F."/>
            <person name="Albersmeier A."/>
            <person name="Kalinowski J."/>
            <person name="Ruckert C."/>
        </authorList>
    </citation>
    <scope>NUCLEOTIDE SEQUENCE [LARGE SCALE GENOMIC DNA]</scope>
    <source>
        <strain evidence="2 3">CGMCC 1.12925</strain>
    </source>
</reference>
<dbReference type="PANTHER" id="PTHR44329">
    <property type="entry name" value="SERINE/THREONINE-PROTEIN KINASE TNNI3K-RELATED"/>
    <property type="match status" value="1"/>
</dbReference>
<dbReference type="Gene3D" id="1.10.510.10">
    <property type="entry name" value="Transferase(Phosphotransferase) domain 1"/>
    <property type="match status" value="1"/>
</dbReference>
<dbReference type="RefSeq" id="WP_229737215.1">
    <property type="nucleotide sequence ID" value="NZ_BMGL01000008.1"/>
</dbReference>
<dbReference type="InterPro" id="IPR000719">
    <property type="entry name" value="Prot_kinase_dom"/>
</dbReference>
<feature type="domain" description="Protein kinase" evidence="1">
    <location>
        <begin position="18"/>
        <end position="310"/>
    </location>
</feature>
<dbReference type="Proteomes" id="UP000599688">
    <property type="component" value="Unassembled WGS sequence"/>
</dbReference>
<protein>
    <recommendedName>
        <fullName evidence="1">Protein kinase domain-containing protein</fullName>
    </recommendedName>
</protein>
<evidence type="ECO:0000259" key="1">
    <source>
        <dbReference type="PROSITE" id="PS50011"/>
    </source>
</evidence>